<dbReference type="PANTHER" id="PTHR33132">
    <property type="entry name" value="OSJNBB0118P14.9 PROTEIN"/>
    <property type="match status" value="1"/>
</dbReference>
<dbReference type="Proteomes" id="UP000811246">
    <property type="component" value="Chromosome 4"/>
</dbReference>
<accession>A0A922FDB4</accession>
<reference evidence="1" key="1">
    <citation type="submission" date="2021-01" db="EMBL/GenBank/DDBJ databases">
        <authorList>
            <person name="Lovell J.T."/>
            <person name="Bentley N."/>
            <person name="Bhattarai G."/>
            <person name="Jenkins J.W."/>
            <person name="Sreedasyam A."/>
            <person name="Alarcon Y."/>
            <person name="Bock C."/>
            <person name="Boston L."/>
            <person name="Carlson J."/>
            <person name="Cervantes K."/>
            <person name="Clermont K."/>
            <person name="Krom N."/>
            <person name="Kubenka K."/>
            <person name="Mamidi S."/>
            <person name="Mattison C."/>
            <person name="Monteros M."/>
            <person name="Pisani C."/>
            <person name="Plott C."/>
            <person name="Rajasekar S."/>
            <person name="Rhein H.S."/>
            <person name="Rohla C."/>
            <person name="Song M."/>
            <person name="Hilaire R.S."/>
            <person name="Shu S."/>
            <person name="Wells L."/>
            <person name="Wang X."/>
            <person name="Webber J."/>
            <person name="Heerema R.J."/>
            <person name="Klein P."/>
            <person name="Conner P."/>
            <person name="Grauke L."/>
            <person name="Grimwood J."/>
            <person name="Schmutz J."/>
            <person name="Randall J.J."/>
        </authorList>
    </citation>
    <scope>NUCLEOTIDE SEQUENCE</scope>
    <source>
        <tissue evidence="1">Leaf</tissue>
    </source>
</reference>
<dbReference type="PANTHER" id="PTHR33132:SF129">
    <property type="match status" value="1"/>
</dbReference>
<organism evidence="1 2">
    <name type="scientific">Carya illinoinensis</name>
    <name type="common">Pecan</name>
    <dbReference type="NCBI Taxonomy" id="32201"/>
    <lineage>
        <taxon>Eukaryota</taxon>
        <taxon>Viridiplantae</taxon>
        <taxon>Streptophyta</taxon>
        <taxon>Embryophyta</taxon>
        <taxon>Tracheophyta</taxon>
        <taxon>Spermatophyta</taxon>
        <taxon>Magnoliopsida</taxon>
        <taxon>eudicotyledons</taxon>
        <taxon>Gunneridae</taxon>
        <taxon>Pentapetalae</taxon>
        <taxon>rosids</taxon>
        <taxon>fabids</taxon>
        <taxon>Fagales</taxon>
        <taxon>Juglandaceae</taxon>
        <taxon>Carya</taxon>
    </lineage>
</organism>
<protein>
    <submittedName>
        <fullName evidence="1">Uncharacterized protein</fullName>
    </submittedName>
</protein>
<evidence type="ECO:0000313" key="2">
    <source>
        <dbReference type="Proteomes" id="UP000811246"/>
    </source>
</evidence>
<dbReference type="EMBL" id="CM031828">
    <property type="protein sequence ID" value="KAG6718677.1"/>
    <property type="molecule type" value="Genomic_DNA"/>
</dbReference>
<evidence type="ECO:0000313" key="1">
    <source>
        <dbReference type="EMBL" id="KAG6718677.1"/>
    </source>
</evidence>
<comment type="caution">
    <text evidence="1">The sequence shown here is derived from an EMBL/GenBank/DDBJ whole genome shotgun (WGS) entry which is preliminary data.</text>
</comment>
<sequence>MCYPGVPNLVILSKWMIALQAPMDEAETVVIRRHASTAAVGDQAVVAGGGGGSGGGSVKQCVCSPTQHPGSFRCRQHSRGYVWGGRLLLRDGSRN</sequence>
<proteinExistence type="predicted"/>
<name>A0A922FDB4_CARIL</name>
<dbReference type="AlphaFoldDB" id="A0A922FDB4"/>
<gene>
    <name evidence="1" type="ORF">I3842_04G163900</name>
</gene>